<dbReference type="Pfam" id="PF20339">
    <property type="entry name" value="DUF6634"/>
    <property type="match status" value="1"/>
</dbReference>
<dbReference type="OrthoDB" id="7870532at2"/>
<gene>
    <name evidence="1" type="ORF">C8J30_1131</name>
</gene>
<reference evidence="1 2" key="1">
    <citation type="submission" date="2018-06" db="EMBL/GenBank/DDBJ databases">
        <title>Genomic Encyclopedia of Type Strains, Phase III (KMG-III): the genomes of soil and plant-associated and newly described type strains.</title>
        <authorList>
            <person name="Whitman W."/>
        </authorList>
    </citation>
    <scope>NUCLEOTIDE SEQUENCE [LARGE SCALE GENOMIC DNA]</scope>
    <source>
        <strain evidence="1 2">JA737</strain>
    </source>
</reference>
<evidence type="ECO:0000313" key="1">
    <source>
        <dbReference type="EMBL" id="PYF08144.1"/>
    </source>
</evidence>
<protein>
    <submittedName>
        <fullName evidence="1">Uncharacterized protein</fullName>
    </submittedName>
</protein>
<keyword evidence="2" id="KW-1185">Reference proteome</keyword>
<evidence type="ECO:0000313" key="2">
    <source>
        <dbReference type="Proteomes" id="UP000247727"/>
    </source>
</evidence>
<sequence>MTPDEIIDPLRPMQHLSDTLRNTLHPHQGGARDIAPEIPILLETCRWMQGADPTAPILTRDLVSLCDYLDALADAEPEAILLADAPRIDRWCAAVIADLPVLVSLVTGHPRLRQGARTVTSPLVRIAPDRGWARTFSRYYRLGRPDQSVFTALLAEGRLHPGALRFDIPDLGGWT</sequence>
<accession>A0A318TU27</accession>
<comment type="caution">
    <text evidence="1">The sequence shown here is derived from an EMBL/GenBank/DDBJ whole genome shotgun (WGS) entry which is preliminary data.</text>
</comment>
<organism evidence="1 2">
    <name type="scientific">Rhodobacter viridis</name>
    <dbReference type="NCBI Taxonomy" id="1054202"/>
    <lineage>
        <taxon>Bacteria</taxon>
        <taxon>Pseudomonadati</taxon>
        <taxon>Pseudomonadota</taxon>
        <taxon>Alphaproteobacteria</taxon>
        <taxon>Rhodobacterales</taxon>
        <taxon>Rhodobacter group</taxon>
        <taxon>Rhodobacter</taxon>
    </lineage>
</organism>
<dbReference type="Proteomes" id="UP000247727">
    <property type="component" value="Unassembled WGS sequence"/>
</dbReference>
<dbReference type="RefSeq" id="WP_110806518.1">
    <property type="nucleotide sequence ID" value="NZ_QJTK01000013.1"/>
</dbReference>
<proteinExistence type="predicted"/>
<dbReference type="AlphaFoldDB" id="A0A318TU27"/>
<dbReference type="InterPro" id="IPR046574">
    <property type="entry name" value="DUF6634"/>
</dbReference>
<dbReference type="EMBL" id="QJTK01000013">
    <property type="protein sequence ID" value="PYF08144.1"/>
    <property type="molecule type" value="Genomic_DNA"/>
</dbReference>
<name>A0A318TU27_9RHOB</name>